<dbReference type="Proteomes" id="UP000050827">
    <property type="component" value="Unassembled WGS sequence"/>
</dbReference>
<dbReference type="PROSITE" id="PS51257">
    <property type="entry name" value="PROKAR_LIPOPROTEIN"/>
    <property type="match status" value="1"/>
</dbReference>
<evidence type="ECO:0000313" key="1">
    <source>
        <dbReference type="EMBL" id="KQC30102.1"/>
    </source>
</evidence>
<dbReference type="GO" id="GO:0004553">
    <property type="term" value="F:hydrolase activity, hydrolyzing O-glycosyl compounds"/>
    <property type="evidence" value="ECO:0007669"/>
    <property type="project" value="UniProtKB-ARBA"/>
</dbReference>
<dbReference type="Gene3D" id="2.60.120.200">
    <property type="match status" value="2"/>
</dbReference>
<dbReference type="AlphaFoldDB" id="A0A0Q1BHV7"/>
<evidence type="ECO:0008006" key="3">
    <source>
        <dbReference type="Google" id="ProtNLM"/>
    </source>
</evidence>
<dbReference type="Pfam" id="PF17957">
    <property type="entry name" value="Big_7"/>
    <property type="match status" value="1"/>
</dbReference>
<comment type="caution">
    <text evidence="1">The sequence shown here is derived from an EMBL/GenBank/DDBJ whole genome shotgun (WGS) entry which is preliminary data.</text>
</comment>
<dbReference type="PANTHER" id="PTHR42535:SF2">
    <property type="entry name" value="CHROMOSOME UNDETERMINED SCAFFOLD_146, WHOLE GENOME SHOTGUN SEQUENCE"/>
    <property type="match status" value="1"/>
</dbReference>
<dbReference type="Pfam" id="PF13385">
    <property type="entry name" value="Laminin_G_3"/>
    <property type="match status" value="2"/>
</dbReference>
<gene>
    <name evidence="1" type="ORF">AAY42_09605</name>
</gene>
<dbReference type="RefSeq" id="WP_055394593.1">
    <property type="nucleotide sequence ID" value="NZ_LCTZ01000002.1"/>
</dbReference>
<sequence>MRTIKTLAQSILAVVLFYSCDQGIDGLTQVDPGADASAPQVTINYPLEGTTIKVLELVTSITVDFEVTDDIEVATIEASIDGNKIATMNNFLDYRRVVVDDLNYDGLDDGDHIFTVNATDLDGKTTSVTVNFVKEPAYVPLYTGETLYMPFDGDYFDLVGLRPADEAGSPGFFGEGFVGLNAYEGALESYLTLPTEGLQESEFSAVFWINVNDAANIVGSKRAGVLIMSPPMIDGTSNDLTKGFRLFREEVGGNQRFKLNIGSGSSGHWFDGGEAADVSPDAGWTHMAITMSQTTATVYINGEVVSTGDFPGLDWTDCDILSIMSGAPNFTGWNHWSDQSSIDELRMFNRALSQGEIQNIMTTEAGGFVGTFDGEMFYMPFEGDTMEMFTASEAAVVGSPGFAGEGAFGDNAYAGGIDSYLTFPTGGITTSEFSATMWYKVNADPNRAGILVMGPPMIDGTSNDLNKGFRFFREDAGGMQRFKLNVGFGDGGSWFDGGAAADVDPATDTGWIHLAFTISGTEAVVYIDGEVVSQGAFAGVDWTDCNVLSIMSGAPNFTGWNHWYDLSYLDELRLFDKALSQEEVQSVMNLDL</sequence>
<keyword evidence="2" id="KW-1185">Reference proteome</keyword>
<dbReference type="STRING" id="346185.AAY42_09605"/>
<evidence type="ECO:0000313" key="2">
    <source>
        <dbReference type="Proteomes" id="UP000050827"/>
    </source>
</evidence>
<protein>
    <recommendedName>
        <fullName evidence="3">LamG-like jellyroll fold domain-containing protein</fullName>
    </recommendedName>
</protein>
<accession>A0A0Q1BHV7</accession>
<proteinExistence type="predicted"/>
<dbReference type="Gene3D" id="2.60.40.10">
    <property type="entry name" value="Immunoglobulins"/>
    <property type="match status" value="1"/>
</dbReference>
<name>A0A0Q1BHV7_9FLAO</name>
<dbReference type="InterPro" id="IPR013783">
    <property type="entry name" value="Ig-like_fold"/>
</dbReference>
<reference evidence="1 2" key="1">
    <citation type="submission" date="2015-04" db="EMBL/GenBank/DDBJ databases">
        <title>Complete genome of flavobacterium.</title>
        <authorList>
            <person name="Kwon Y.M."/>
            <person name="Kim S.-J."/>
        </authorList>
    </citation>
    <scope>NUCLEOTIDE SEQUENCE [LARGE SCALE GENOMIC DNA]</scope>
    <source>
        <strain evidence="1 2">DK169</strain>
    </source>
</reference>
<organism evidence="1 2">
    <name type="scientific">Flagellimonas eckloniae</name>
    <dbReference type="NCBI Taxonomy" id="346185"/>
    <lineage>
        <taxon>Bacteria</taxon>
        <taxon>Pseudomonadati</taxon>
        <taxon>Bacteroidota</taxon>
        <taxon>Flavobacteriia</taxon>
        <taxon>Flavobacteriales</taxon>
        <taxon>Flavobacteriaceae</taxon>
        <taxon>Flagellimonas</taxon>
    </lineage>
</organism>
<dbReference type="EMBL" id="LCTZ01000002">
    <property type="protein sequence ID" value="KQC30102.1"/>
    <property type="molecule type" value="Genomic_DNA"/>
</dbReference>
<dbReference type="GO" id="GO:0005975">
    <property type="term" value="P:carbohydrate metabolic process"/>
    <property type="evidence" value="ECO:0007669"/>
    <property type="project" value="UniProtKB-ARBA"/>
</dbReference>
<dbReference type="PANTHER" id="PTHR42535">
    <property type="entry name" value="OOKINETE PROTEIN, PUTATIVE-RELATED"/>
    <property type="match status" value="1"/>
</dbReference>
<dbReference type="SUPFAM" id="SSF49899">
    <property type="entry name" value="Concanavalin A-like lectins/glucanases"/>
    <property type="match status" value="2"/>
</dbReference>
<dbReference type="PATRIC" id="fig|1547436.3.peg.1976"/>
<dbReference type="InterPro" id="IPR013320">
    <property type="entry name" value="ConA-like_dom_sf"/>
</dbReference>